<sequence length="45" mass="5291">MSSLPFADHKNRIDRTTIAALHPVKRVRDFFPQKNKKKKFSLPLI</sequence>
<evidence type="ECO:0000313" key="1">
    <source>
        <dbReference type="EMBL" id="CBI78353.1"/>
    </source>
</evidence>
<reference evidence="1" key="1">
    <citation type="journal article" date="2011" name="PLoS Genet.">
        <title>Parallel evolution of a type IV secretion system in radiating lineages of the host-restricted bacterial pathogen Bartonella.</title>
        <authorList>
            <person name="Engel P."/>
            <person name="Salzburger W."/>
            <person name="Liesch M."/>
            <person name="Chang C.C."/>
            <person name="Maruyama S."/>
            <person name="Lanz C."/>
            <person name="Calteau A."/>
            <person name="Lajus A."/>
            <person name="Medigue C."/>
            <person name="Schuster S.C."/>
            <person name="Dehio C."/>
        </authorList>
    </citation>
    <scope>NUCLEOTIDE SEQUENCE</scope>
    <source>
        <strain evidence="1">ATCC BAA-1498</strain>
    </source>
</reference>
<dbReference type="AlphaFoldDB" id="E6YNB5"/>
<organism evidence="1">
    <name type="scientific">Bartonella rochalimae ATCC BAA-1498</name>
    <dbReference type="NCBI Taxonomy" id="685782"/>
    <lineage>
        <taxon>Bacteria</taxon>
        <taxon>Pseudomonadati</taxon>
        <taxon>Pseudomonadota</taxon>
        <taxon>Alphaproteobacteria</taxon>
        <taxon>Hyphomicrobiales</taxon>
        <taxon>Bartonellaceae</taxon>
        <taxon>Bartonella</taxon>
    </lineage>
</organism>
<gene>
    <name evidence="1" type="ORF">BARRO_120127</name>
</gene>
<accession>E6YNB5</accession>
<name>E6YNB5_9HYPH</name>
<proteinExistence type="predicted"/>
<protein>
    <submittedName>
        <fullName evidence="1">Uncharacterized protein</fullName>
    </submittedName>
</protein>
<dbReference type="EMBL" id="FN645466">
    <property type="protein sequence ID" value="CBI78353.1"/>
    <property type="molecule type" value="Genomic_DNA"/>
</dbReference>